<dbReference type="AlphaFoldDB" id="A0A3N4Q0T8"/>
<feature type="chain" id="PRO_5018029584" description="DUF2846 domain-containing protein" evidence="1">
    <location>
        <begin position="23"/>
        <end position="234"/>
    </location>
</feature>
<sequence length="234" mass="25943">MKHFLFSLLATLLLSGAAAAQALPDSTMVVILQENEPLIGKAKPLGEIKIADGGFKVNCGYERTMEEARQKARAQGANVIKITSLKPPDAWSTCYRLKGDIFYFEDVTGLVSQKREAAESEIKALMPDSASYALLCVYRPKSGIAWTLEYNLHVNDSTVCRVKNGEKYLIKMYNTGQTKIWARTESKMEVTANVQPGRIYFVRCSAVMGAFVGRPKLKLVDEQTGMQEFGAMAR</sequence>
<dbReference type="Proteomes" id="UP000278351">
    <property type="component" value="Unassembled WGS sequence"/>
</dbReference>
<feature type="signal peptide" evidence="1">
    <location>
        <begin position="1"/>
        <end position="22"/>
    </location>
</feature>
<proteinExistence type="predicted"/>
<keyword evidence="4" id="KW-1185">Reference proteome</keyword>
<dbReference type="EMBL" id="RPDH01000001">
    <property type="protein sequence ID" value="RPE13215.1"/>
    <property type="molecule type" value="Genomic_DNA"/>
</dbReference>
<feature type="domain" description="DUF2846" evidence="2">
    <location>
        <begin position="130"/>
        <end position="212"/>
    </location>
</feature>
<dbReference type="InterPro" id="IPR022548">
    <property type="entry name" value="DUF2846"/>
</dbReference>
<gene>
    <name evidence="3" type="ORF">EGT74_06710</name>
</gene>
<comment type="caution">
    <text evidence="3">The sequence shown here is derived from an EMBL/GenBank/DDBJ whole genome shotgun (WGS) entry which is preliminary data.</text>
</comment>
<dbReference type="Pfam" id="PF11008">
    <property type="entry name" value="DUF2846"/>
    <property type="match status" value="1"/>
</dbReference>
<evidence type="ECO:0000313" key="4">
    <source>
        <dbReference type="Proteomes" id="UP000278351"/>
    </source>
</evidence>
<evidence type="ECO:0000259" key="2">
    <source>
        <dbReference type="Pfam" id="PF11008"/>
    </source>
</evidence>
<evidence type="ECO:0000313" key="3">
    <source>
        <dbReference type="EMBL" id="RPE13215.1"/>
    </source>
</evidence>
<dbReference type="RefSeq" id="WP_123845734.1">
    <property type="nucleotide sequence ID" value="NZ_RPDH01000001.1"/>
</dbReference>
<keyword evidence="1" id="KW-0732">Signal</keyword>
<accession>A0A3N4Q0T8</accession>
<evidence type="ECO:0000256" key="1">
    <source>
        <dbReference type="SAM" id="SignalP"/>
    </source>
</evidence>
<protein>
    <recommendedName>
        <fullName evidence="2">DUF2846 domain-containing protein</fullName>
    </recommendedName>
</protein>
<dbReference type="OrthoDB" id="5431540at2"/>
<organism evidence="3 4">
    <name type="scientific">Chitinophaga lutea</name>
    <dbReference type="NCBI Taxonomy" id="2488634"/>
    <lineage>
        <taxon>Bacteria</taxon>
        <taxon>Pseudomonadati</taxon>
        <taxon>Bacteroidota</taxon>
        <taxon>Chitinophagia</taxon>
        <taxon>Chitinophagales</taxon>
        <taxon>Chitinophagaceae</taxon>
        <taxon>Chitinophaga</taxon>
    </lineage>
</organism>
<reference evidence="3 4" key="1">
    <citation type="submission" date="2018-11" db="EMBL/GenBank/DDBJ databases">
        <title>Chitinophaga lutea sp.nov., isolate from arsenic contaminated soil.</title>
        <authorList>
            <person name="Zong Y."/>
        </authorList>
    </citation>
    <scope>NUCLEOTIDE SEQUENCE [LARGE SCALE GENOMIC DNA]</scope>
    <source>
        <strain evidence="3 4">ZY74</strain>
    </source>
</reference>
<name>A0A3N4Q0T8_9BACT</name>